<reference evidence="1 2" key="1">
    <citation type="submission" date="2024-06" db="EMBL/GenBank/DDBJ databases">
        <title>The Natural Products Discovery Center: Release of the First 8490 Sequenced Strains for Exploring Actinobacteria Biosynthetic Diversity.</title>
        <authorList>
            <person name="Kalkreuter E."/>
            <person name="Kautsar S.A."/>
            <person name="Yang D."/>
            <person name="Bader C.D."/>
            <person name="Teijaro C.N."/>
            <person name="Fluegel L."/>
            <person name="Davis C.M."/>
            <person name="Simpson J.R."/>
            <person name="Lauterbach L."/>
            <person name="Steele A.D."/>
            <person name="Gui C."/>
            <person name="Meng S."/>
            <person name="Li G."/>
            <person name="Viehrig K."/>
            <person name="Ye F."/>
            <person name="Su P."/>
            <person name="Kiefer A.F."/>
            <person name="Nichols A."/>
            <person name="Cepeda A.J."/>
            <person name="Yan W."/>
            <person name="Fan B."/>
            <person name="Jiang Y."/>
            <person name="Adhikari A."/>
            <person name="Zheng C.-J."/>
            <person name="Schuster L."/>
            <person name="Cowan T.M."/>
            <person name="Smanski M.J."/>
            <person name="Chevrette M.G."/>
            <person name="De Carvalho L.P.S."/>
            <person name="Shen B."/>
        </authorList>
    </citation>
    <scope>NUCLEOTIDE SEQUENCE [LARGE SCALE GENOMIC DNA]</scope>
    <source>
        <strain evidence="1 2">NPDC052347</strain>
    </source>
</reference>
<dbReference type="Proteomes" id="UP001552594">
    <property type="component" value="Unassembled WGS sequence"/>
</dbReference>
<protein>
    <submittedName>
        <fullName evidence="1">Uncharacterized protein</fullName>
    </submittedName>
</protein>
<sequence length="148" mass="16495">MADPVIHPHETLTTPAGEDVEIDLDMVPVVRELWRLRIKTTACCQDVGEATAGVREQRAVPLGYGGDAFIAYHRGWALLKLPVFDALRLVELLDASPTFGDRIRHPWRPGSWRMNVPLVQDGIAPEALLHFPREQLPDLVTTLRSVGT</sequence>
<gene>
    <name evidence="1" type="ORF">AB0L16_22020</name>
</gene>
<evidence type="ECO:0000313" key="1">
    <source>
        <dbReference type="EMBL" id="MEV5509075.1"/>
    </source>
</evidence>
<name>A0ABV3K1P2_STRON</name>
<dbReference type="EMBL" id="JBFAUK010000018">
    <property type="protein sequence ID" value="MEV5509075.1"/>
    <property type="molecule type" value="Genomic_DNA"/>
</dbReference>
<proteinExistence type="predicted"/>
<keyword evidence="2" id="KW-1185">Reference proteome</keyword>
<accession>A0ABV3K1P2</accession>
<organism evidence="1 2">
    <name type="scientific">Streptomyces orinoci</name>
    <name type="common">Streptoverticillium orinoci</name>
    <dbReference type="NCBI Taxonomy" id="67339"/>
    <lineage>
        <taxon>Bacteria</taxon>
        <taxon>Bacillati</taxon>
        <taxon>Actinomycetota</taxon>
        <taxon>Actinomycetes</taxon>
        <taxon>Kitasatosporales</taxon>
        <taxon>Streptomycetaceae</taxon>
        <taxon>Streptomyces</taxon>
    </lineage>
</organism>
<evidence type="ECO:0000313" key="2">
    <source>
        <dbReference type="Proteomes" id="UP001552594"/>
    </source>
</evidence>
<dbReference type="RefSeq" id="WP_109282383.1">
    <property type="nucleotide sequence ID" value="NZ_JBFAUK010000018.1"/>
</dbReference>
<comment type="caution">
    <text evidence="1">The sequence shown here is derived from an EMBL/GenBank/DDBJ whole genome shotgun (WGS) entry which is preliminary data.</text>
</comment>